<gene>
    <name evidence="2" type="ORF">A6769_28195</name>
</gene>
<protein>
    <submittedName>
        <fullName evidence="2">Uncharacterized protein</fullName>
    </submittedName>
</protein>
<evidence type="ECO:0000313" key="2">
    <source>
        <dbReference type="EMBL" id="RCJ32413.1"/>
    </source>
</evidence>
<name>A0A367R9N4_NOSPU</name>
<dbReference type="AlphaFoldDB" id="A0A367R9N4"/>
<reference evidence="2 3" key="1">
    <citation type="submission" date="2016-04" db="EMBL/GenBank/DDBJ databases">
        <authorList>
            <person name="Evans L.H."/>
            <person name="Alamgir A."/>
            <person name="Owens N."/>
            <person name="Weber N.D."/>
            <person name="Virtaneva K."/>
            <person name="Barbian K."/>
            <person name="Babar A."/>
            <person name="Rosenke K."/>
        </authorList>
    </citation>
    <scope>NUCLEOTIDE SEQUENCE [LARGE SCALE GENOMIC DNA]</scope>
    <source>
        <strain evidence="2">NIES-2108</strain>
    </source>
</reference>
<accession>A0A367R9N4</accession>
<evidence type="ECO:0000256" key="1">
    <source>
        <dbReference type="SAM" id="MobiDB-lite"/>
    </source>
</evidence>
<dbReference type="Proteomes" id="UP000252085">
    <property type="component" value="Unassembled WGS sequence"/>
</dbReference>
<organism evidence="2 3">
    <name type="scientific">Nostoc punctiforme NIES-2108</name>
    <dbReference type="NCBI Taxonomy" id="1356359"/>
    <lineage>
        <taxon>Bacteria</taxon>
        <taxon>Bacillati</taxon>
        <taxon>Cyanobacteriota</taxon>
        <taxon>Cyanophyceae</taxon>
        <taxon>Nostocales</taxon>
        <taxon>Nostocaceae</taxon>
        <taxon>Nostoc</taxon>
    </lineage>
</organism>
<dbReference type="EMBL" id="LXQE01000166">
    <property type="protein sequence ID" value="RCJ32413.1"/>
    <property type="molecule type" value="Genomic_DNA"/>
</dbReference>
<proteinExistence type="predicted"/>
<evidence type="ECO:0000313" key="3">
    <source>
        <dbReference type="Proteomes" id="UP000252085"/>
    </source>
</evidence>
<sequence length="1116" mass="122861">MSNYLFHLVAKSFNLIDTVQPLVLSVFEPLPEPTLDWEPSITTESTELETTSEAEKFPNFDIVQLLEKRCLRRASLRDAPRTLTPATIGQISEEITNPLLTNLTSTPVQSSQPILKSIPNLTQKPDLELSSNWPFLDSVLTQISTNNQQFTSNPEQKISTTPLTFAAAQLSQKESSKINPVVSSIQPSNSEQKTSTTTLNLVPGQLSQKQLTKINPVVSSVQTSNIVNWERLITQRFVESETLSPTRNQIVPNPNTELLKSALVPPTKTSLSNHLISIHNTESNTSLSNPIFEQRQIPVKSLPQQLITINPLDLSLQSALKSELQIYFTENPTKPVIFPFTTQEKTFSLQNLNPTISRTAIAKENNTPVSNLFEQESGEVTTKSLNNQSIGINQSASPNPLLKVLYLRQDIPEIQAETRTILSITSVLKQGKSAIENLHKQPIENNPVFIHSQLPQVENSQNFPPQLQSESTAISTTGNSWRGYTNAYAPTISQVLPLTPMLAVETSTPASNSIIQPQEQLVSELLSQKRSLQRSGNVSSTQVQKLINLQPSIPEKPVDSASVANQILLTNQKSLTPGLTLETSTAGFSPVIQHQKQSASELVQQQLPQIIGNENVLSLQVKKLINPQLDSNQFLEEPVAMSTTGNSWRGYANAYTSASERVLSLTPVPTMDTSISALSPVIQPQVQHGAIPSLLYERLRQRDATPSLLPRRGTVSSANTSTIDSTLANSHKQSLTPTIAIETIAEPQEKLTSNVPENQQRFVHKNVSSIQPFVADASAKLSSFETNSSTAPLVNNLSSSIASQPITQLTAINSDIIPTPALHPSTPGIDIQSQVNFSDSHLSDFRREKASAQEVGLQNYNKSDRKHIDIQKIGVVEQWDELGQAGAEMNVNYAHHPANMQRQKINPNEGMFTSPVENLILPQNPSPNLSMSADRFKKRQHIGSQKIGVVEQWDELGQAGAEMNVNYAHHPANMQRQKINPNEGIFTSPVENSILPQNTSLNLSMSADRGKDGVESLYFRQLEESDFRPLSGPINDLTVKNLSVVAASSKKAQKRWRSPSQTSPVGLDTSPKIQVTIGRLEIRSAAPAPPPPRPKPRTATSVMGLNEYLQRRARRR</sequence>
<comment type="caution">
    <text evidence="2">The sequence shown here is derived from an EMBL/GenBank/DDBJ whole genome shotgun (WGS) entry which is preliminary data.</text>
</comment>
<feature type="region of interest" description="Disordered" evidence="1">
    <location>
        <begin position="1048"/>
        <end position="1116"/>
    </location>
</feature>